<feature type="transmembrane region" description="Helical" evidence="8">
    <location>
        <begin position="314"/>
        <end position="332"/>
    </location>
</feature>
<feature type="transmembrane region" description="Helical" evidence="8">
    <location>
        <begin position="258"/>
        <end position="280"/>
    </location>
</feature>
<evidence type="ECO:0000256" key="4">
    <source>
        <dbReference type="ARBA" id="ARBA00022692"/>
    </source>
</evidence>
<dbReference type="NCBIfam" id="TIGR00785">
    <property type="entry name" value="dass"/>
    <property type="match status" value="1"/>
</dbReference>
<dbReference type="GO" id="GO:0008514">
    <property type="term" value="F:organic anion transmembrane transporter activity"/>
    <property type="evidence" value="ECO:0007669"/>
    <property type="project" value="UniProtKB-ARBA"/>
</dbReference>
<keyword evidence="4 8" id="KW-0812">Transmembrane</keyword>
<dbReference type="OrthoDB" id="9766267at2"/>
<evidence type="ECO:0000313" key="10">
    <source>
        <dbReference type="Proteomes" id="UP000269542"/>
    </source>
</evidence>
<feature type="transmembrane region" description="Helical" evidence="8">
    <location>
        <begin position="186"/>
        <end position="203"/>
    </location>
</feature>
<feature type="transmembrane region" description="Helical" evidence="8">
    <location>
        <begin position="377"/>
        <end position="400"/>
    </location>
</feature>
<comment type="similarity">
    <text evidence="2">Belongs to the SLC13A/DASS transporter (TC 2.A.47) family. NADC subfamily.</text>
</comment>
<dbReference type="AlphaFoldDB" id="A0A448PEE6"/>
<dbReference type="GO" id="GO:1905039">
    <property type="term" value="P:carboxylic acid transmembrane transport"/>
    <property type="evidence" value="ECO:0007669"/>
    <property type="project" value="UniProtKB-ARBA"/>
</dbReference>
<feature type="transmembrane region" description="Helical" evidence="8">
    <location>
        <begin position="123"/>
        <end position="141"/>
    </location>
</feature>
<comment type="subcellular location">
    <subcellularLocation>
        <location evidence="1">Membrane</location>
        <topology evidence="1">Multi-pass membrane protein</topology>
    </subcellularLocation>
</comment>
<feature type="transmembrane region" description="Helical" evidence="8">
    <location>
        <begin position="456"/>
        <end position="474"/>
    </location>
</feature>
<keyword evidence="6 8" id="KW-0472">Membrane</keyword>
<dbReference type="CDD" id="cd01115">
    <property type="entry name" value="SLC13_permease"/>
    <property type="match status" value="1"/>
</dbReference>
<feature type="transmembrane region" description="Helical" evidence="8">
    <location>
        <begin position="495"/>
        <end position="519"/>
    </location>
</feature>
<dbReference type="KEGG" id="tbw:NCTC13354_00979"/>
<feature type="transmembrane region" description="Helical" evidence="8">
    <location>
        <begin position="162"/>
        <end position="180"/>
    </location>
</feature>
<evidence type="ECO:0000256" key="6">
    <source>
        <dbReference type="ARBA" id="ARBA00023136"/>
    </source>
</evidence>
<dbReference type="InterPro" id="IPR001898">
    <property type="entry name" value="SLC13A/DASS"/>
</dbReference>
<evidence type="ECO:0000256" key="3">
    <source>
        <dbReference type="ARBA" id="ARBA00020150"/>
    </source>
</evidence>
<reference evidence="9 10" key="1">
    <citation type="submission" date="2018-12" db="EMBL/GenBank/DDBJ databases">
        <authorList>
            <consortium name="Pathogen Informatics"/>
        </authorList>
    </citation>
    <scope>NUCLEOTIDE SEQUENCE [LARGE SCALE GENOMIC DNA]</scope>
    <source>
        <strain evidence="9 10">NCTC13354</strain>
    </source>
</reference>
<feature type="transmembrane region" description="Helical" evidence="8">
    <location>
        <begin position="406"/>
        <end position="426"/>
    </location>
</feature>
<evidence type="ECO:0000256" key="2">
    <source>
        <dbReference type="ARBA" id="ARBA00006772"/>
    </source>
</evidence>
<evidence type="ECO:0000313" key="9">
    <source>
        <dbReference type="EMBL" id="VEI13268.1"/>
    </source>
</evidence>
<accession>A0A448PEE6</accession>
<evidence type="ECO:0000256" key="8">
    <source>
        <dbReference type="SAM" id="Phobius"/>
    </source>
</evidence>
<dbReference type="RefSeq" id="WP_126416402.1">
    <property type="nucleotide sequence ID" value="NZ_LR134476.1"/>
</dbReference>
<proteinExistence type="inferred from homology"/>
<keyword evidence="5 8" id="KW-1133">Transmembrane helix</keyword>
<evidence type="ECO:0000256" key="1">
    <source>
        <dbReference type="ARBA" id="ARBA00004141"/>
    </source>
</evidence>
<name>A0A448PEE6_9ACTO</name>
<dbReference type="Proteomes" id="UP000269542">
    <property type="component" value="Chromosome"/>
</dbReference>
<protein>
    <recommendedName>
        <fullName evidence="3">Sodium-dependent dicarboxylate transporter SdcS</fullName>
    </recommendedName>
    <alternativeName>
        <fullName evidence="7">Na(+)/dicarboxylate symporter</fullName>
    </alternativeName>
</protein>
<feature type="transmembrane region" description="Helical" evidence="8">
    <location>
        <begin position="215"/>
        <end position="238"/>
    </location>
</feature>
<sequence>MSTPELQMDSYVSQGQLDDSDETIMPPGRPWIRHLGGLTLGLVLAVVVYFIFPKELSADLVAQLAEKDIEADGHKIALTAAVAVLMGAWWMTEAIPLAATALVPVTVFPIMGIMTYSEVGSSYASSTIFLFMGGFFLALAMQRWNFHRRLALRIVLAVGTKPSRLVLGFMVATGFLSMWVSNTATAVMMLPIGISVLATIGQVDDAGGQKKLSNFGTALMLGIAYAASIASLSTLIGTPPNTLLRGYLQDNHDITLNFGLWMVFATPLAWLFLLIAWQLLIRLYKPEVNEIPGGRELIRGELDKMGPMTAQEKIVATIFVLAALSWIIIPTVWPDGPIGDTTIAMILAMVLFITPAKPSEGVAILDWETAKDIPWDVLLLFGGGLALSAAFGKTGLSNWIGEKAGALEGLPVIVIIAAVAGIVLLLTEMTSNTATAAAFLPIIGAVAIGMGVDVQLLVIPVALAATCAFMLPVATPPNAIAYGSGYITIGQMVKAGAWLNVIGVVLITFWTVVFGPLVLGIQL</sequence>
<gene>
    <name evidence="9" type="primary">sdcS_2</name>
    <name evidence="9" type="ORF">NCTC13354_00979</name>
</gene>
<evidence type="ECO:0000256" key="7">
    <source>
        <dbReference type="ARBA" id="ARBA00031174"/>
    </source>
</evidence>
<feature type="transmembrane region" description="Helical" evidence="8">
    <location>
        <begin position="35"/>
        <end position="52"/>
    </location>
</feature>
<organism evidence="9 10">
    <name type="scientific">Trueperella bialowiezensis</name>
    <dbReference type="NCBI Taxonomy" id="312285"/>
    <lineage>
        <taxon>Bacteria</taxon>
        <taxon>Bacillati</taxon>
        <taxon>Actinomycetota</taxon>
        <taxon>Actinomycetes</taxon>
        <taxon>Actinomycetales</taxon>
        <taxon>Actinomycetaceae</taxon>
        <taxon>Trueperella</taxon>
    </lineage>
</organism>
<dbReference type="PANTHER" id="PTHR10283:SF82">
    <property type="entry name" value="SOLUTE CARRIER FAMILY 13 MEMBER 2"/>
    <property type="match status" value="1"/>
</dbReference>
<dbReference type="Pfam" id="PF00939">
    <property type="entry name" value="Na_sulph_symp"/>
    <property type="match status" value="1"/>
</dbReference>
<feature type="transmembrane region" description="Helical" evidence="8">
    <location>
        <begin position="433"/>
        <end position="450"/>
    </location>
</feature>
<dbReference type="GO" id="GO:0005886">
    <property type="term" value="C:plasma membrane"/>
    <property type="evidence" value="ECO:0007669"/>
    <property type="project" value="TreeGrafter"/>
</dbReference>
<dbReference type="EMBL" id="LR134476">
    <property type="protein sequence ID" value="VEI13268.1"/>
    <property type="molecule type" value="Genomic_DNA"/>
</dbReference>
<feature type="transmembrane region" description="Helical" evidence="8">
    <location>
        <begin position="338"/>
        <end position="356"/>
    </location>
</feature>
<evidence type="ECO:0000256" key="5">
    <source>
        <dbReference type="ARBA" id="ARBA00022989"/>
    </source>
</evidence>
<dbReference type="PANTHER" id="PTHR10283">
    <property type="entry name" value="SOLUTE CARRIER FAMILY 13 MEMBER"/>
    <property type="match status" value="1"/>
</dbReference>
<keyword evidence="10" id="KW-1185">Reference proteome</keyword>